<dbReference type="Proteomes" id="UP000199263">
    <property type="component" value="Unassembled WGS sequence"/>
</dbReference>
<dbReference type="RefSeq" id="WP_090087372.1">
    <property type="nucleotide sequence ID" value="NZ_FOMG01000001.1"/>
</dbReference>
<accession>A0A1I1GRK6</accession>
<dbReference type="EMBL" id="FOMG01000001">
    <property type="protein sequence ID" value="SFC14284.1"/>
    <property type="molecule type" value="Genomic_DNA"/>
</dbReference>
<evidence type="ECO:0000313" key="2">
    <source>
        <dbReference type="Proteomes" id="UP000199263"/>
    </source>
</evidence>
<organism evidence="1 2">
    <name type="scientific">Clostridium uliginosum</name>
    <dbReference type="NCBI Taxonomy" id="119641"/>
    <lineage>
        <taxon>Bacteria</taxon>
        <taxon>Bacillati</taxon>
        <taxon>Bacillota</taxon>
        <taxon>Clostridia</taxon>
        <taxon>Eubacteriales</taxon>
        <taxon>Clostridiaceae</taxon>
        <taxon>Clostridium</taxon>
    </lineage>
</organism>
<dbReference type="InterPro" id="IPR018597">
    <property type="entry name" value="Phage_Tuc2009_YjcQ"/>
</dbReference>
<sequence>MNKKELILNILEGLYENSKLLRSGELGIAEELWNEVVAIALQGELIFGAPASRDEYGKVKVDCYKQYIISIKGIEYLEHNKQQ</sequence>
<name>A0A1I1GRK6_9CLOT</name>
<dbReference type="Pfam" id="PF09639">
    <property type="entry name" value="YjcQ"/>
    <property type="match status" value="1"/>
</dbReference>
<dbReference type="InterPro" id="IPR036388">
    <property type="entry name" value="WH-like_DNA-bd_sf"/>
</dbReference>
<protein>
    <submittedName>
        <fullName evidence="1">YjcQ protein</fullName>
    </submittedName>
</protein>
<gene>
    <name evidence="1" type="ORF">SAMN05421842_10139</name>
</gene>
<dbReference type="Gene3D" id="1.10.10.10">
    <property type="entry name" value="Winged helix-like DNA-binding domain superfamily/Winged helix DNA-binding domain"/>
    <property type="match status" value="1"/>
</dbReference>
<dbReference type="STRING" id="119641.SAMN05421842_10139"/>
<keyword evidence="2" id="KW-1185">Reference proteome</keyword>
<dbReference type="SUPFAM" id="SSF46785">
    <property type="entry name" value="Winged helix' DNA-binding domain"/>
    <property type="match status" value="1"/>
</dbReference>
<dbReference type="InterPro" id="IPR036390">
    <property type="entry name" value="WH_DNA-bd_sf"/>
</dbReference>
<reference evidence="1 2" key="1">
    <citation type="submission" date="2016-10" db="EMBL/GenBank/DDBJ databases">
        <authorList>
            <person name="de Groot N.N."/>
        </authorList>
    </citation>
    <scope>NUCLEOTIDE SEQUENCE [LARGE SCALE GENOMIC DNA]</scope>
    <source>
        <strain evidence="1 2">DSM 12992</strain>
    </source>
</reference>
<dbReference type="AlphaFoldDB" id="A0A1I1GRK6"/>
<evidence type="ECO:0000313" key="1">
    <source>
        <dbReference type="EMBL" id="SFC14284.1"/>
    </source>
</evidence>
<proteinExistence type="predicted"/>